<protein>
    <submittedName>
        <fullName evidence="2">Uncharacterized protein</fullName>
    </submittedName>
</protein>
<dbReference type="AlphaFoldDB" id="A0A0E9RW57"/>
<name>A0A0E9RW57_ANGAN</name>
<reference evidence="2" key="1">
    <citation type="submission" date="2014-11" db="EMBL/GenBank/DDBJ databases">
        <authorList>
            <person name="Amaro Gonzalez C."/>
        </authorList>
    </citation>
    <scope>NUCLEOTIDE SEQUENCE</scope>
</reference>
<reference evidence="2" key="2">
    <citation type="journal article" date="2015" name="Fish Shellfish Immunol.">
        <title>Early steps in the European eel (Anguilla anguilla)-Vibrio vulnificus interaction in the gills: Role of the RtxA13 toxin.</title>
        <authorList>
            <person name="Callol A."/>
            <person name="Pajuelo D."/>
            <person name="Ebbesson L."/>
            <person name="Teles M."/>
            <person name="MacKenzie S."/>
            <person name="Amaro C."/>
        </authorList>
    </citation>
    <scope>NUCLEOTIDE SEQUENCE</scope>
</reference>
<dbReference type="EMBL" id="GBXM01065588">
    <property type="protein sequence ID" value="JAH42989.1"/>
    <property type="molecule type" value="Transcribed_RNA"/>
</dbReference>
<proteinExistence type="predicted"/>
<evidence type="ECO:0000256" key="1">
    <source>
        <dbReference type="SAM" id="Phobius"/>
    </source>
</evidence>
<keyword evidence="1" id="KW-0812">Transmembrane</keyword>
<keyword evidence="1" id="KW-0472">Membrane</keyword>
<dbReference type="EMBL" id="GBXM01064259">
    <property type="protein sequence ID" value="JAH44318.1"/>
    <property type="molecule type" value="Transcribed_RNA"/>
</dbReference>
<organism evidence="2">
    <name type="scientific">Anguilla anguilla</name>
    <name type="common">European freshwater eel</name>
    <name type="synonym">Muraena anguilla</name>
    <dbReference type="NCBI Taxonomy" id="7936"/>
    <lineage>
        <taxon>Eukaryota</taxon>
        <taxon>Metazoa</taxon>
        <taxon>Chordata</taxon>
        <taxon>Craniata</taxon>
        <taxon>Vertebrata</taxon>
        <taxon>Euteleostomi</taxon>
        <taxon>Actinopterygii</taxon>
        <taxon>Neopterygii</taxon>
        <taxon>Teleostei</taxon>
        <taxon>Anguilliformes</taxon>
        <taxon>Anguillidae</taxon>
        <taxon>Anguilla</taxon>
    </lineage>
</organism>
<dbReference type="EMBL" id="GBXM01076074">
    <property type="protein sequence ID" value="JAH32503.1"/>
    <property type="molecule type" value="Transcribed_RNA"/>
</dbReference>
<evidence type="ECO:0000313" key="2">
    <source>
        <dbReference type="EMBL" id="JAH32503.1"/>
    </source>
</evidence>
<accession>A0A0E9RW57</accession>
<sequence>MQLSTEHRHRLCILLFSHPLSSTGPESGGRLTPTARHLAKFSFGCSFACSWLVNVGAVFHFLS</sequence>
<keyword evidence="1" id="KW-1133">Transmembrane helix</keyword>
<feature type="transmembrane region" description="Helical" evidence="1">
    <location>
        <begin position="41"/>
        <end position="62"/>
    </location>
</feature>